<organism evidence="1 2">
    <name type="scientific">Halosimplex rubrum</name>
    <dbReference type="NCBI Taxonomy" id="869889"/>
    <lineage>
        <taxon>Archaea</taxon>
        <taxon>Methanobacteriati</taxon>
        <taxon>Methanobacteriota</taxon>
        <taxon>Stenosarchaea group</taxon>
        <taxon>Halobacteria</taxon>
        <taxon>Halobacteriales</taxon>
        <taxon>Haloarculaceae</taxon>
        <taxon>Halosimplex</taxon>
    </lineage>
</organism>
<keyword evidence="2" id="KW-1185">Reference proteome</keyword>
<dbReference type="KEGG" id="hrr:HZS55_09990"/>
<reference evidence="1 2" key="1">
    <citation type="submission" date="2020-07" db="EMBL/GenBank/DDBJ databases">
        <title>Halosimplex pelagicum sp. nov. and Halosimplex rubrum sp. nov., isolated from salted brown alga Laminaria, and emended description of the genus Halosimplex.</title>
        <authorList>
            <person name="Cui H."/>
        </authorList>
    </citation>
    <scope>NUCLEOTIDE SEQUENCE [LARGE SCALE GENOMIC DNA]</scope>
    <source>
        <strain evidence="1 2">R27</strain>
    </source>
</reference>
<dbReference type="AlphaFoldDB" id="A0A7D5SQF5"/>
<evidence type="ECO:0000313" key="2">
    <source>
        <dbReference type="Proteomes" id="UP000509667"/>
    </source>
</evidence>
<proteinExistence type="predicted"/>
<dbReference type="Proteomes" id="UP000509667">
    <property type="component" value="Chromosome"/>
</dbReference>
<evidence type="ECO:0000313" key="1">
    <source>
        <dbReference type="EMBL" id="QLH77607.1"/>
    </source>
</evidence>
<dbReference type="RefSeq" id="WP_179911532.1">
    <property type="nucleotide sequence ID" value="NZ_CP058910.1"/>
</dbReference>
<protein>
    <submittedName>
        <fullName evidence="1">Uncharacterized protein</fullName>
    </submittedName>
</protein>
<dbReference type="GeneID" id="56078195"/>
<gene>
    <name evidence="1" type="ORF">HZS55_09990</name>
</gene>
<name>A0A7D5SQF5_9EURY</name>
<sequence length="191" mass="20596">MGARTLVAVERDAGGYDLHRSQWGGEHVDRLVDLIRVDEAPPDLVDPEPFRAGASVDELLDSLDPREYEAFVVADDRTEAYLVCRLDIETGREAATAVARDVTDADTTVDADGPTVADAAALVPWPGEAAAERLRRFVRTAKDVLGDAVDAGLVPAPAATRYLAVRIARHPDTPDGDAILWIDGGERATRR</sequence>
<accession>A0A7D5SQF5</accession>
<dbReference type="Pfam" id="PF20509">
    <property type="entry name" value="DUF6735"/>
    <property type="match status" value="1"/>
</dbReference>
<dbReference type="InterPro" id="IPR046622">
    <property type="entry name" value="DUF6735"/>
</dbReference>
<dbReference type="EMBL" id="CP058910">
    <property type="protein sequence ID" value="QLH77607.1"/>
    <property type="molecule type" value="Genomic_DNA"/>
</dbReference>
<dbReference type="OrthoDB" id="185449at2157"/>